<keyword evidence="4" id="KW-0804">Transcription</keyword>
<proteinExistence type="inferred from homology"/>
<dbReference type="FunFam" id="1.10.10.10:FF:000001">
    <property type="entry name" value="LysR family transcriptional regulator"/>
    <property type="match status" value="1"/>
</dbReference>
<gene>
    <name evidence="6" type="ORF">AD934_01690</name>
</gene>
<evidence type="ECO:0000256" key="4">
    <source>
        <dbReference type="ARBA" id="ARBA00023163"/>
    </source>
</evidence>
<dbReference type="PANTHER" id="PTHR30419:SF8">
    <property type="entry name" value="NITROGEN ASSIMILATION TRANSCRIPTIONAL ACTIVATOR-RELATED"/>
    <property type="match status" value="1"/>
</dbReference>
<evidence type="ECO:0000259" key="5">
    <source>
        <dbReference type="PROSITE" id="PS50931"/>
    </source>
</evidence>
<evidence type="ECO:0000313" key="6">
    <source>
        <dbReference type="EMBL" id="KXV22196.1"/>
    </source>
</evidence>
<keyword evidence="3" id="KW-0238">DNA-binding</keyword>
<dbReference type="InterPro" id="IPR050950">
    <property type="entry name" value="HTH-type_LysR_regulators"/>
</dbReference>
<dbReference type="Pfam" id="PF03466">
    <property type="entry name" value="LysR_substrate"/>
    <property type="match status" value="1"/>
</dbReference>
<protein>
    <submittedName>
        <fullName evidence="6">LysR family transcriptional regulator</fullName>
    </submittedName>
</protein>
<dbReference type="GO" id="GO:0003677">
    <property type="term" value="F:DNA binding"/>
    <property type="evidence" value="ECO:0007669"/>
    <property type="project" value="UniProtKB-KW"/>
</dbReference>
<dbReference type="Pfam" id="PF00126">
    <property type="entry name" value="HTH_1"/>
    <property type="match status" value="1"/>
</dbReference>
<dbReference type="InterPro" id="IPR036388">
    <property type="entry name" value="WH-like_DNA-bd_sf"/>
</dbReference>
<evidence type="ECO:0000256" key="3">
    <source>
        <dbReference type="ARBA" id="ARBA00023125"/>
    </source>
</evidence>
<evidence type="ECO:0000256" key="2">
    <source>
        <dbReference type="ARBA" id="ARBA00023015"/>
    </source>
</evidence>
<accession>A0A149S637</accession>
<dbReference type="CDD" id="cd08438">
    <property type="entry name" value="PBP2_CidR"/>
    <property type="match status" value="1"/>
</dbReference>
<evidence type="ECO:0000313" key="7">
    <source>
        <dbReference type="Proteomes" id="UP000075655"/>
    </source>
</evidence>
<sequence>MDFRTLRALIAVVREGGFSQAAAVLNTTQSNVSKTIKQLEADVGMPLLERIGHRSILTDAGQIMYSRGLRLLADREDLNRELSELRGMKQGTLRLGIPPIGSTQLFAPLFAAYSSRYPGVEIKLIEHGCIELAELLQAGDIDLGALLLPLDDAFDWQIVKEEPLVAIAPRNHPLGTLPCVSLADLATEPLILYSEGFQVNSIIADAFSEARLTPRILARSSQIDFICSLVSSGLGIGFLPRMIANRQAKTTRVLRLQRNLPWRMSLAWRRGTYLPQAAQAWLRLVSEHYPQDLPGSNT</sequence>
<dbReference type="Gene3D" id="3.40.190.290">
    <property type="match status" value="1"/>
</dbReference>
<dbReference type="AlphaFoldDB" id="A0A149S637"/>
<name>A0A149S637_GLUOY</name>
<dbReference type="EMBL" id="LHZG01000102">
    <property type="protein sequence ID" value="KXV22196.1"/>
    <property type="molecule type" value="Genomic_DNA"/>
</dbReference>
<evidence type="ECO:0000256" key="1">
    <source>
        <dbReference type="ARBA" id="ARBA00009437"/>
    </source>
</evidence>
<dbReference type="Gene3D" id="1.10.10.10">
    <property type="entry name" value="Winged helix-like DNA-binding domain superfamily/Winged helix DNA-binding domain"/>
    <property type="match status" value="1"/>
</dbReference>
<dbReference type="InterPro" id="IPR000847">
    <property type="entry name" value="LysR_HTH_N"/>
</dbReference>
<dbReference type="SUPFAM" id="SSF46785">
    <property type="entry name" value="Winged helix' DNA-binding domain"/>
    <property type="match status" value="1"/>
</dbReference>
<comment type="similarity">
    <text evidence="1">Belongs to the LysR transcriptional regulatory family.</text>
</comment>
<dbReference type="PANTHER" id="PTHR30419">
    <property type="entry name" value="HTH-TYPE TRANSCRIPTIONAL REGULATOR YBHD"/>
    <property type="match status" value="1"/>
</dbReference>
<dbReference type="PROSITE" id="PS50931">
    <property type="entry name" value="HTH_LYSR"/>
    <property type="match status" value="1"/>
</dbReference>
<dbReference type="InterPro" id="IPR036390">
    <property type="entry name" value="WH_DNA-bd_sf"/>
</dbReference>
<comment type="caution">
    <text evidence="6">The sequence shown here is derived from an EMBL/GenBank/DDBJ whole genome shotgun (WGS) entry which is preliminary data.</text>
</comment>
<dbReference type="InterPro" id="IPR005119">
    <property type="entry name" value="LysR_subst-bd"/>
</dbReference>
<dbReference type="GO" id="GO:0003700">
    <property type="term" value="F:DNA-binding transcription factor activity"/>
    <property type="evidence" value="ECO:0007669"/>
    <property type="project" value="InterPro"/>
</dbReference>
<dbReference type="Proteomes" id="UP000075655">
    <property type="component" value="Unassembled WGS sequence"/>
</dbReference>
<dbReference type="GO" id="GO:0005829">
    <property type="term" value="C:cytosol"/>
    <property type="evidence" value="ECO:0007669"/>
    <property type="project" value="TreeGrafter"/>
</dbReference>
<reference evidence="6 7" key="1">
    <citation type="submission" date="2015-06" db="EMBL/GenBank/DDBJ databases">
        <title>Improved classification and identification of acetic acid bacteria using matrix-assisted laser desorption/ionization time-of-flight mass spectrometry; Gluconobacter nephelii and Gluconobacter uchimurae are later heterotypic synonyms of Gluconobacter japonicus and Gluconobacter oxydans, respectively.</title>
        <authorList>
            <person name="Li L."/>
            <person name="Cleenwerck I."/>
            <person name="De Vuyst L."/>
            <person name="Vandamme P."/>
        </authorList>
    </citation>
    <scope>NUCLEOTIDE SEQUENCE [LARGE SCALE GENOMIC DNA]</scope>
    <source>
        <strain evidence="6 7">LMG 1676</strain>
    </source>
</reference>
<dbReference type="RefSeq" id="WP_062499789.1">
    <property type="nucleotide sequence ID" value="NZ_LHZG01000102.1"/>
</dbReference>
<dbReference type="PRINTS" id="PR00039">
    <property type="entry name" value="HTHLYSR"/>
</dbReference>
<feature type="domain" description="HTH lysR-type" evidence="5">
    <location>
        <begin position="1"/>
        <end position="58"/>
    </location>
</feature>
<organism evidence="6 7">
    <name type="scientific">Gluconobacter oxydans</name>
    <name type="common">Gluconobacter suboxydans</name>
    <dbReference type="NCBI Taxonomy" id="442"/>
    <lineage>
        <taxon>Bacteria</taxon>
        <taxon>Pseudomonadati</taxon>
        <taxon>Pseudomonadota</taxon>
        <taxon>Alphaproteobacteria</taxon>
        <taxon>Acetobacterales</taxon>
        <taxon>Acetobacteraceae</taxon>
        <taxon>Gluconobacter</taxon>
    </lineage>
</organism>
<dbReference type="PATRIC" id="fig|442.8.peg.2752"/>
<dbReference type="SUPFAM" id="SSF53850">
    <property type="entry name" value="Periplasmic binding protein-like II"/>
    <property type="match status" value="1"/>
</dbReference>
<keyword evidence="2" id="KW-0805">Transcription regulation</keyword>